<dbReference type="Pfam" id="PF16363">
    <property type="entry name" value="GDP_Man_Dehyd"/>
    <property type="match status" value="1"/>
</dbReference>
<protein>
    <submittedName>
        <fullName evidence="2">UDP-N-acetylglucosamine 4-epimerase</fullName>
    </submittedName>
</protein>
<accession>A0A1V0SAI6</accession>
<evidence type="ECO:0000313" key="2">
    <source>
        <dbReference type="EMBL" id="ARF08730.1"/>
    </source>
</evidence>
<dbReference type="InterPro" id="IPR036291">
    <property type="entry name" value="NAD(P)-bd_dom_sf"/>
</dbReference>
<dbReference type="PRINTS" id="PR01713">
    <property type="entry name" value="NUCEPIMERASE"/>
</dbReference>
<organism evidence="2">
    <name type="scientific">Catovirus CTV1</name>
    <dbReference type="NCBI Taxonomy" id="1977631"/>
    <lineage>
        <taxon>Viruses</taxon>
        <taxon>Varidnaviria</taxon>
        <taxon>Bamfordvirae</taxon>
        <taxon>Nucleocytoviricota</taxon>
        <taxon>Megaviricetes</taxon>
        <taxon>Imitervirales</taxon>
        <taxon>Mimiviridae</taxon>
        <taxon>Klosneuvirinae</taxon>
        <taxon>Catovirus</taxon>
    </lineage>
</organism>
<dbReference type="PANTHER" id="PTHR43000">
    <property type="entry name" value="DTDP-D-GLUCOSE 4,6-DEHYDRATASE-RELATED"/>
    <property type="match status" value="1"/>
</dbReference>
<dbReference type="InterPro" id="IPR016040">
    <property type="entry name" value="NAD(P)-bd_dom"/>
</dbReference>
<proteinExistence type="predicted"/>
<reference evidence="2" key="1">
    <citation type="journal article" date="2017" name="Science">
        <title>Giant viruses with an expanded complement of translation system components.</title>
        <authorList>
            <person name="Schulz F."/>
            <person name="Yutin N."/>
            <person name="Ivanova N.N."/>
            <person name="Ortega D.R."/>
            <person name="Lee T.K."/>
            <person name="Vierheilig J."/>
            <person name="Daims H."/>
            <person name="Horn M."/>
            <person name="Wagner M."/>
            <person name="Jensen G.J."/>
            <person name="Kyrpides N.C."/>
            <person name="Koonin E.V."/>
            <person name="Woyke T."/>
        </authorList>
    </citation>
    <scope>NUCLEOTIDE SEQUENCE</scope>
    <source>
        <strain evidence="2">CTV1</strain>
    </source>
</reference>
<feature type="domain" description="NAD(P)-binding" evidence="1">
    <location>
        <begin position="5"/>
        <end position="307"/>
    </location>
</feature>
<evidence type="ECO:0000259" key="1">
    <source>
        <dbReference type="Pfam" id="PF16363"/>
    </source>
</evidence>
<dbReference type="EMBL" id="KY684083">
    <property type="protein sequence ID" value="ARF08730.1"/>
    <property type="molecule type" value="Genomic_DNA"/>
</dbReference>
<name>A0A1V0SAI6_9VIRU</name>
<dbReference type="Gene3D" id="3.40.50.720">
    <property type="entry name" value="NAD(P)-binding Rossmann-like Domain"/>
    <property type="match status" value="1"/>
</dbReference>
<gene>
    <name evidence="2" type="ORF">Catovirus_1_780</name>
</gene>
<dbReference type="SUPFAM" id="SSF51735">
    <property type="entry name" value="NAD(P)-binding Rossmann-fold domains"/>
    <property type="match status" value="1"/>
</dbReference>
<sequence length="318" mass="35689">MKKILVTGGAGFIGSHVCEFLLKNNFCVKAFDNLSTGNKNNIQHLLKNKNFEFVYGDICNLENIRKVCKDIDLICNLAAIPSVPRSIEDPLTSHNANVNGFFNILLVAKEMNIKRIVYASSSSVYGDNAVLPKKEENIGNQMSPYALNKYIDELYGKLFGKLYGLETIGLRFFNVFGPRQDPLSPYSSVISKFITNSINNVQSTINGNGDYSRDFTYVDNVVHFIYLSLTTNNEKCYGSVYNVGCGDNITILELYKTINDILKSNMDPLIGTVRKGDVPHSCADISKGQYDLGYSVQKTFKEGIRETIEWYKTNHNNI</sequence>
<dbReference type="Gene3D" id="3.90.25.10">
    <property type="entry name" value="UDP-galactose 4-epimerase, domain 1"/>
    <property type="match status" value="1"/>
</dbReference>